<feature type="compositionally biased region" description="Polar residues" evidence="1">
    <location>
        <begin position="1"/>
        <end position="20"/>
    </location>
</feature>
<dbReference type="RefSeq" id="WP_144857335.1">
    <property type="nucleotide sequence ID" value="NZ_BAAAYT010000005.1"/>
</dbReference>
<accession>A0A560WA12</accession>
<evidence type="ECO:0000256" key="1">
    <source>
        <dbReference type="SAM" id="MobiDB-lite"/>
    </source>
</evidence>
<reference evidence="3 4" key="1">
    <citation type="submission" date="2019-06" db="EMBL/GenBank/DDBJ databases">
        <title>Sequencing the genomes of 1000 actinobacteria strains.</title>
        <authorList>
            <person name="Klenk H.-P."/>
        </authorList>
    </citation>
    <scope>NUCLEOTIDE SEQUENCE [LARGE SCALE GENOMIC DNA]</scope>
    <source>
        <strain evidence="3 4">DSM 18935</strain>
    </source>
</reference>
<keyword evidence="2" id="KW-0472">Membrane</keyword>
<comment type="caution">
    <text evidence="3">The sequence shown here is derived from an EMBL/GenBank/DDBJ whole genome shotgun (WGS) entry which is preliminary data.</text>
</comment>
<evidence type="ECO:0000313" key="4">
    <source>
        <dbReference type="Proteomes" id="UP000315628"/>
    </source>
</evidence>
<dbReference type="EMBL" id="VIUW01000003">
    <property type="protein sequence ID" value="TWD14469.1"/>
    <property type="molecule type" value="Genomic_DNA"/>
</dbReference>
<feature type="transmembrane region" description="Helical" evidence="2">
    <location>
        <begin position="39"/>
        <end position="58"/>
    </location>
</feature>
<evidence type="ECO:0000256" key="2">
    <source>
        <dbReference type="SAM" id="Phobius"/>
    </source>
</evidence>
<dbReference type="Proteomes" id="UP000315628">
    <property type="component" value="Unassembled WGS sequence"/>
</dbReference>
<keyword evidence="2" id="KW-0812">Transmembrane</keyword>
<feature type="region of interest" description="Disordered" evidence="1">
    <location>
        <begin position="1"/>
        <end position="24"/>
    </location>
</feature>
<feature type="compositionally biased region" description="Low complexity" evidence="1">
    <location>
        <begin position="141"/>
        <end position="154"/>
    </location>
</feature>
<sequence length="195" mass="19565">MSQLSTATTVARRPSTQGSRRSGRDLRVLTAADATGSPWFPVLLVSLLLAGLAALLALNTAMAKDSFEAGRLEARSAELSETREALVQDVNAQSAPQALAARAGALGMVPSDAAAFVDLEQGAVLGVAKAAEKPDGFTVDAAASASGSTAPGAPADDEEGSTAGEAKGAQKDDKGTKDKGTKADGAEKKGPQDAD</sequence>
<organism evidence="3 4">
    <name type="scientific">Marihabitans asiaticum</name>
    <dbReference type="NCBI Taxonomy" id="415218"/>
    <lineage>
        <taxon>Bacteria</taxon>
        <taxon>Bacillati</taxon>
        <taxon>Actinomycetota</taxon>
        <taxon>Actinomycetes</taxon>
        <taxon>Micrococcales</taxon>
        <taxon>Intrasporangiaceae</taxon>
        <taxon>Marihabitans</taxon>
    </lineage>
</organism>
<dbReference type="OrthoDB" id="3403609at2"/>
<keyword evidence="4" id="KW-1185">Reference proteome</keyword>
<feature type="region of interest" description="Disordered" evidence="1">
    <location>
        <begin position="141"/>
        <end position="195"/>
    </location>
</feature>
<proteinExistence type="predicted"/>
<feature type="compositionally biased region" description="Basic and acidic residues" evidence="1">
    <location>
        <begin position="168"/>
        <end position="195"/>
    </location>
</feature>
<protein>
    <recommendedName>
        <fullName evidence="5">Cell division protein FtsL</fullName>
    </recommendedName>
</protein>
<evidence type="ECO:0000313" key="3">
    <source>
        <dbReference type="EMBL" id="TWD14469.1"/>
    </source>
</evidence>
<keyword evidence="2" id="KW-1133">Transmembrane helix</keyword>
<dbReference type="AlphaFoldDB" id="A0A560WA12"/>
<evidence type="ECO:0008006" key="5">
    <source>
        <dbReference type="Google" id="ProtNLM"/>
    </source>
</evidence>
<gene>
    <name evidence="3" type="ORF">FB557_1879</name>
</gene>
<name>A0A560WA12_9MICO</name>